<dbReference type="PANTHER" id="PTHR33175">
    <property type="entry name" value="DNA-BINDING PROTEIN HU"/>
    <property type="match status" value="1"/>
</dbReference>
<gene>
    <name evidence="5" type="ORF">CDQ92_04115</name>
</gene>
<evidence type="ECO:0000256" key="3">
    <source>
        <dbReference type="ARBA" id="ARBA00023125"/>
    </source>
</evidence>
<dbReference type="EMBL" id="NISK01000001">
    <property type="protein sequence ID" value="OWQ99342.1"/>
    <property type="molecule type" value="Genomic_DNA"/>
</dbReference>
<dbReference type="PRINTS" id="PR01727">
    <property type="entry name" value="DNABINDINGHU"/>
</dbReference>
<dbReference type="OrthoDB" id="9799835at2"/>
<dbReference type="Pfam" id="PF00216">
    <property type="entry name" value="Bac_DNA_binding"/>
    <property type="match status" value="1"/>
</dbReference>
<evidence type="ECO:0000313" key="5">
    <source>
        <dbReference type="EMBL" id="OWQ99342.1"/>
    </source>
</evidence>
<accession>A0A246K1E5</accession>
<dbReference type="Proteomes" id="UP000197361">
    <property type="component" value="Unassembled WGS sequence"/>
</dbReference>
<keyword evidence="2" id="KW-0226">DNA condensation</keyword>
<dbReference type="InterPro" id="IPR010992">
    <property type="entry name" value="IHF-like_DNA-bd_dom_sf"/>
</dbReference>
<keyword evidence="6" id="KW-1185">Reference proteome</keyword>
<comment type="similarity">
    <text evidence="1 4">Belongs to the bacterial histone-like protein family.</text>
</comment>
<keyword evidence="3" id="KW-0238">DNA-binding</keyword>
<sequence>MNHAELSDAVAASLDLSKADGRKAVDAVFAAIADAAAKGDEVSVNGFGKFKVKATPAREGRNPSTGATIQIKAAKKLTFGPAKAVKDRLNG</sequence>
<dbReference type="PANTHER" id="PTHR33175:SF3">
    <property type="entry name" value="DNA-BINDING PROTEIN HU-BETA"/>
    <property type="match status" value="1"/>
</dbReference>
<dbReference type="AlphaFoldDB" id="A0A246K1E5"/>
<dbReference type="SMART" id="SM00411">
    <property type="entry name" value="BHL"/>
    <property type="match status" value="1"/>
</dbReference>
<proteinExistence type="inferred from homology"/>
<dbReference type="Gene3D" id="4.10.520.10">
    <property type="entry name" value="IHF-like DNA-binding proteins"/>
    <property type="match status" value="1"/>
</dbReference>
<evidence type="ECO:0000256" key="2">
    <source>
        <dbReference type="ARBA" id="ARBA00023067"/>
    </source>
</evidence>
<dbReference type="InterPro" id="IPR000119">
    <property type="entry name" value="Hist_DNA-bd"/>
</dbReference>
<dbReference type="SUPFAM" id="SSF47729">
    <property type="entry name" value="IHF-like DNA-binding proteins"/>
    <property type="match status" value="1"/>
</dbReference>
<dbReference type="CDD" id="cd13831">
    <property type="entry name" value="HU"/>
    <property type="match status" value="1"/>
</dbReference>
<comment type="caution">
    <text evidence="5">The sequence shown here is derived from an EMBL/GenBank/DDBJ whole genome shotgun (WGS) entry which is preliminary data.</text>
</comment>
<name>A0A246K1E5_9SPHN</name>
<dbReference type="GO" id="GO:0030527">
    <property type="term" value="F:structural constituent of chromatin"/>
    <property type="evidence" value="ECO:0007669"/>
    <property type="project" value="InterPro"/>
</dbReference>
<reference evidence="5 6" key="1">
    <citation type="journal article" date="2010" name="Int. J. Syst. Evol. Microbiol.">
        <title>Sphingopyxis bauzanensis sp. nov., a psychrophilic bacterium isolated from soil.</title>
        <authorList>
            <person name="Zhang D.C."/>
            <person name="Liu H.C."/>
            <person name="Xin Y.H."/>
            <person name="Zhou Y.G."/>
            <person name="Schinner F."/>
            <person name="Margesin R."/>
        </authorList>
    </citation>
    <scope>NUCLEOTIDE SEQUENCE [LARGE SCALE GENOMIC DNA]</scope>
    <source>
        <strain evidence="5 6">DSM 22271</strain>
    </source>
</reference>
<dbReference type="GO" id="GO:0030261">
    <property type="term" value="P:chromosome condensation"/>
    <property type="evidence" value="ECO:0007669"/>
    <property type="project" value="UniProtKB-KW"/>
</dbReference>
<protein>
    <submittedName>
        <fullName evidence="5">Integration host factor</fullName>
    </submittedName>
</protein>
<evidence type="ECO:0000256" key="4">
    <source>
        <dbReference type="RuleBase" id="RU003939"/>
    </source>
</evidence>
<evidence type="ECO:0000256" key="1">
    <source>
        <dbReference type="ARBA" id="ARBA00010529"/>
    </source>
</evidence>
<evidence type="ECO:0000313" key="6">
    <source>
        <dbReference type="Proteomes" id="UP000197361"/>
    </source>
</evidence>
<dbReference type="GO" id="GO:0005829">
    <property type="term" value="C:cytosol"/>
    <property type="evidence" value="ECO:0007669"/>
    <property type="project" value="TreeGrafter"/>
</dbReference>
<dbReference type="RefSeq" id="WP_088440085.1">
    <property type="nucleotide sequence ID" value="NZ_BMMC01000012.1"/>
</dbReference>
<dbReference type="GO" id="GO:0003677">
    <property type="term" value="F:DNA binding"/>
    <property type="evidence" value="ECO:0007669"/>
    <property type="project" value="UniProtKB-KW"/>
</dbReference>
<organism evidence="5 6">
    <name type="scientific">Sphingopyxis bauzanensis</name>
    <dbReference type="NCBI Taxonomy" id="651663"/>
    <lineage>
        <taxon>Bacteria</taxon>
        <taxon>Pseudomonadati</taxon>
        <taxon>Pseudomonadota</taxon>
        <taxon>Alphaproteobacteria</taxon>
        <taxon>Sphingomonadales</taxon>
        <taxon>Sphingomonadaceae</taxon>
        <taxon>Sphingopyxis</taxon>
    </lineage>
</organism>